<evidence type="ECO:0000256" key="6">
    <source>
        <dbReference type="SAM" id="Phobius"/>
    </source>
</evidence>
<keyword evidence="4 6" id="KW-1133">Transmembrane helix</keyword>
<evidence type="ECO:0000256" key="4">
    <source>
        <dbReference type="ARBA" id="ARBA00022989"/>
    </source>
</evidence>
<comment type="subcellular location">
    <subcellularLocation>
        <location evidence="1">Cell membrane</location>
        <topology evidence="1">Multi-pass membrane protein</topology>
    </subcellularLocation>
</comment>
<feature type="transmembrane region" description="Helical" evidence="6">
    <location>
        <begin position="66"/>
        <end position="86"/>
    </location>
</feature>
<evidence type="ECO:0000256" key="5">
    <source>
        <dbReference type="ARBA" id="ARBA00023136"/>
    </source>
</evidence>
<feature type="transmembrane region" description="Helical" evidence="6">
    <location>
        <begin position="93"/>
        <end position="113"/>
    </location>
</feature>
<dbReference type="GO" id="GO:0022857">
    <property type="term" value="F:transmembrane transporter activity"/>
    <property type="evidence" value="ECO:0007669"/>
    <property type="project" value="InterPro"/>
</dbReference>
<sequence>MWKDSRLMQGRGKTMNGATNISNSAKLKYSHLNSIVKEYSFIFVFLALCILLSILVPTFLLPQNLLNVLIQISINALLAIGMTFVIISGGIDLSVGSVAALAGIVVTALLKQYPSSTPMMYVIIIFSVLAVGIVCGGISGLAIAKLNVEPFIATLAMLSIARGFAFVYTQSKPIFGLPPAFSWIGQGYVGPIPVIVLIMIFCLVIAHIVLSKTCFGRYIYAIGSNEEVAKLCGINVARVKLIIYVISGVLSALGGVALASRLATGQPAAASGYELNAIAAVVLGGTSLSGGKGSIGKTIIGIMTIGVINNGLSLLQISSYWQSITMGLIIMIAVILDKINTRKKA</sequence>
<name>A0A0S6UBK0_NEOTH</name>
<feature type="transmembrane region" description="Helical" evidence="6">
    <location>
        <begin position="241"/>
        <end position="263"/>
    </location>
</feature>
<feature type="transmembrane region" description="Helical" evidence="6">
    <location>
        <begin position="151"/>
        <end position="168"/>
    </location>
</feature>
<feature type="transmembrane region" description="Helical" evidence="6">
    <location>
        <begin position="119"/>
        <end position="144"/>
    </location>
</feature>
<protein>
    <submittedName>
        <fullName evidence="7">Ribose/xylose/arabinose/galactoside ABC-type transport systems, permease components</fullName>
    </submittedName>
</protein>
<keyword evidence="2" id="KW-1003">Cell membrane</keyword>
<proteinExistence type="predicted"/>
<feature type="transmembrane region" description="Helical" evidence="6">
    <location>
        <begin position="39"/>
        <end position="60"/>
    </location>
</feature>
<organism evidence="7">
    <name type="scientific">Moorella thermoacetica Y72</name>
    <dbReference type="NCBI Taxonomy" id="1325331"/>
    <lineage>
        <taxon>Bacteria</taxon>
        <taxon>Bacillati</taxon>
        <taxon>Bacillota</taxon>
        <taxon>Clostridia</taxon>
        <taxon>Neomoorellales</taxon>
        <taxon>Neomoorellaceae</taxon>
        <taxon>Neomoorella</taxon>
    </lineage>
</organism>
<dbReference type="CDD" id="cd06579">
    <property type="entry name" value="TM_PBP1_transp_AraH_like"/>
    <property type="match status" value="1"/>
</dbReference>
<evidence type="ECO:0000256" key="1">
    <source>
        <dbReference type="ARBA" id="ARBA00004651"/>
    </source>
</evidence>
<dbReference type="PANTHER" id="PTHR32196">
    <property type="entry name" value="ABC TRANSPORTER PERMEASE PROTEIN YPHD-RELATED-RELATED"/>
    <property type="match status" value="1"/>
</dbReference>
<dbReference type="Pfam" id="PF02653">
    <property type="entry name" value="BPD_transp_2"/>
    <property type="match status" value="1"/>
</dbReference>
<accession>A0A0S6UBK0</accession>
<evidence type="ECO:0000256" key="3">
    <source>
        <dbReference type="ARBA" id="ARBA00022692"/>
    </source>
</evidence>
<feature type="transmembrane region" description="Helical" evidence="6">
    <location>
        <begin position="188"/>
        <end position="210"/>
    </location>
</feature>
<dbReference type="Proteomes" id="UP000063718">
    <property type="component" value="Unassembled WGS sequence"/>
</dbReference>
<dbReference type="AlphaFoldDB" id="A0A0S6UBK0"/>
<evidence type="ECO:0000256" key="2">
    <source>
        <dbReference type="ARBA" id="ARBA00022475"/>
    </source>
</evidence>
<dbReference type="EMBL" id="DF238840">
    <property type="protein sequence ID" value="GAF26346.1"/>
    <property type="molecule type" value="Genomic_DNA"/>
</dbReference>
<reference evidence="7" key="1">
    <citation type="journal article" date="2014" name="Gene">
        <title>Genome-guided analysis of transformation efficiency and carbon dioxide assimilation by Moorella thermoacetica Y72.</title>
        <authorList>
            <person name="Tsukahara K."/>
            <person name="Kita A."/>
            <person name="Nakashimada Y."/>
            <person name="Hoshino T."/>
            <person name="Murakami K."/>
        </authorList>
    </citation>
    <scope>NUCLEOTIDE SEQUENCE [LARGE SCALE GENOMIC DNA]</scope>
    <source>
        <strain evidence="7">Y72</strain>
    </source>
</reference>
<dbReference type="GO" id="GO:0005886">
    <property type="term" value="C:plasma membrane"/>
    <property type="evidence" value="ECO:0007669"/>
    <property type="project" value="UniProtKB-SubCell"/>
</dbReference>
<keyword evidence="5 6" id="KW-0472">Membrane</keyword>
<gene>
    <name evidence="7" type="ORF">MTY_1685</name>
</gene>
<dbReference type="InterPro" id="IPR001851">
    <property type="entry name" value="ABC_transp_permease"/>
</dbReference>
<feature type="transmembrane region" description="Helical" evidence="6">
    <location>
        <begin position="319"/>
        <end position="336"/>
    </location>
</feature>
<keyword evidence="3 6" id="KW-0812">Transmembrane</keyword>
<evidence type="ECO:0000313" key="7">
    <source>
        <dbReference type="EMBL" id="GAF26346.1"/>
    </source>
</evidence>